<proteinExistence type="predicted"/>
<evidence type="ECO:0000313" key="1">
    <source>
        <dbReference type="EMBL" id="AYN66515.1"/>
    </source>
</evidence>
<protein>
    <submittedName>
        <fullName evidence="1">DUF4270 family protein</fullName>
    </submittedName>
</protein>
<dbReference type="InterPro" id="IPR025366">
    <property type="entry name" value="DUF4270"/>
</dbReference>
<evidence type="ECO:0000313" key="2">
    <source>
        <dbReference type="Proteomes" id="UP000276309"/>
    </source>
</evidence>
<dbReference type="KEGG" id="emar:D1013_03505"/>
<dbReference type="Pfam" id="PF14092">
    <property type="entry name" value="DUF4270"/>
    <property type="match status" value="1"/>
</dbReference>
<gene>
    <name evidence="1" type="ORF">D1013_03505</name>
</gene>
<dbReference type="PROSITE" id="PS51257">
    <property type="entry name" value="PROKAR_LIPOPROTEIN"/>
    <property type="match status" value="1"/>
</dbReference>
<dbReference type="Proteomes" id="UP000276309">
    <property type="component" value="Chromosome"/>
</dbReference>
<reference evidence="1 2" key="1">
    <citation type="submission" date="2018-08" db="EMBL/GenBank/DDBJ databases">
        <title>The reduced genetic potential of extracellular carbohydrate catabolism in Euzebyella marina RN62, a Flavobacteriia bacterium isolated from the hadal water.</title>
        <authorList>
            <person name="Xue C."/>
        </authorList>
    </citation>
    <scope>NUCLEOTIDE SEQUENCE [LARGE SCALE GENOMIC DNA]</scope>
    <source>
        <strain evidence="1 2">RN62</strain>
    </source>
</reference>
<accession>A0A3G2L2N8</accession>
<name>A0A3G2L2N8_9FLAO</name>
<sequence length="438" mass="48819">MIRLSLASLLILIIVLACSTEGVNESNFEAGDTFTSSNIRVVQLDTATVLMSTIKYDSIITSETTRILVGRYEDPVFGVVESSSYLELLPDGYTIDSEAVFDSLVFYLKHDGYFYNDTLTSLTISFEELSQKLSPSDDGFYNSSNITTKGESLGVISFYPRPNDADSLSVKLNDSLGVGLFENFQSKSIVNSDELKEYFKGFRISAENNNGPVMGYSLSGSGMRLFFSVAEENDVVQDYIDFSINQATSPPPFFNEIIAKEPIEALRSFTSQEENRYSRLTGNQSYIQSGVGIATRIEFPHIQTIHDIGGEGTLLGAVLKVRPTVASYNDLLMLRDTLLVFLVDQNNDITEQLSIEDIASVQGILNRNDEEFNNIYYEIPISSYVEELLLGMRDEKEALLLIPNDFNTSVDRYVLTDGSNNESRTSLEITYAVYGEDE</sequence>
<dbReference type="AlphaFoldDB" id="A0A3G2L2N8"/>
<dbReference type="RefSeq" id="WP_121847567.1">
    <property type="nucleotide sequence ID" value="NZ_CP032050.1"/>
</dbReference>
<organism evidence="1 2">
    <name type="scientific">Euzebyella marina</name>
    <dbReference type="NCBI Taxonomy" id="1761453"/>
    <lineage>
        <taxon>Bacteria</taxon>
        <taxon>Pseudomonadati</taxon>
        <taxon>Bacteroidota</taxon>
        <taxon>Flavobacteriia</taxon>
        <taxon>Flavobacteriales</taxon>
        <taxon>Flavobacteriaceae</taxon>
        <taxon>Euzebyella</taxon>
    </lineage>
</organism>
<keyword evidence="2" id="KW-1185">Reference proteome</keyword>
<dbReference type="EMBL" id="CP032050">
    <property type="protein sequence ID" value="AYN66515.1"/>
    <property type="molecule type" value="Genomic_DNA"/>
</dbReference>
<dbReference type="OrthoDB" id="1092930at2"/>